<dbReference type="GO" id="GO:0005509">
    <property type="term" value="F:calcium ion binding"/>
    <property type="evidence" value="ECO:0007669"/>
    <property type="project" value="InterPro"/>
</dbReference>
<evidence type="ECO:0000313" key="2">
    <source>
        <dbReference type="EMBL" id="RMZ99749.1"/>
    </source>
</evidence>
<dbReference type="Proteomes" id="UP000276133">
    <property type="component" value="Unassembled WGS sequence"/>
</dbReference>
<reference evidence="2 3" key="1">
    <citation type="journal article" date="2018" name="Sci. Rep.">
        <title>Genomic signatures of local adaptation to the degree of environmental predictability in rotifers.</title>
        <authorList>
            <person name="Franch-Gras L."/>
            <person name="Hahn C."/>
            <person name="Garcia-Roger E.M."/>
            <person name="Carmona M.J."/>
            <person name="Serra M."/>
            <person name="Gomez A."/>
        </authorList>
    </citation>
    <scope>NUCLEOTIDE SEQUENCE [LARGE SCALE GENOMIC DNA]</scope>
    <source>
        <strain evidence="2">HYR1</strain>
    </source>
</reference>
<evidence type="ECO:0000259" key="1">
    <source>
        <dbReference type="PROSITE" id="PS50222"/>
    </source>
</evidence>
<feature type="non-terminal residue" evidence="2">
    <location>
        <position position="26"/>
    </location>
</feature>
<organism evidence="2 3">
    <name type="scientific">Brachionus plicatilis</name>
    <name type="common">Marine rotifer</name>
    <name type="synonym">Brachionus muelleri</name>
    <dbReference type="NCBI Taxonomy" id="10195"/>
    <lineage>
        <taxon>Eukaryota</taxon>
        <taxon>Metazoa</taxon>
        <taxon>Spiralia</taxon>
        <taxon>Gnathifera</taxon>
        <taxon>Rotifera</taxon>
        <taxon>Eurotatoria</taxon>
        <taxon>Monogononta</taxon>
        <taxon>Pseudotrocha</taxon>
        <taxon>Ploima</taxon>
        <taxon>Brachionidae</taxon>
        <taxon>Brachionus</taxon>
    </lineage>
</organism>
<dbReference type="InterPro" id="IPR002048">
    <property type="entry name" value="EF_hand_dom"/>
</dbReference>
<name>A0A3M7PL16_BRAPC</name>
<protein>
    <recommendedName>
        <fullName evidence="1">EF-hand domain-containing protein</fullName>
    </recommendedName>
</protein>
<feature type="domain" description="EF-hand" evidence="1">
    <location>
        <begin position="5"/>
        <end position="26"/>
    </location>
</feature>
<sequence>MAEKLLERKIATLFTRLDIDGNGLLD</sequence>
<accession>A0A3M7PL16</accession>
<comment type="caution">
    <text evidence="2">The sequence shown here is derived from an EMBL/GenBank/DDBJ whole genome shotgun (WGS) entry which is preliminary data.</text>
</comment>
<proteinExistence type="predicted"/>
<evidence type="ECO:0000313" key="3">
    <source>
        <dbReference type="Proteomes" id="UP000276133"/>
    </source>
</evidence>
<gene>
    <name evidence="2" type="ORF">BpHYR1_042677</name>
</gene>
<dbReference type="PROSITE" id="PS50222">
    <property type="entry name" value="EF_HAND_2"/>
    <property type="match status" value="1"/>
</dbReference>
<dbReference type="EMBL" id="REGN01010074">
    <property type="protein sequence ID" value="RMZ99749.1"/>
    <property type="molecule type" value="Genomic_DNA"/>
</dbReference>
<dbReference type="AlphaFoldDB" id="A0A3M7PL16"/>
<keyword evidence="3" id="KW-1185">Reference proteome</keyword>